<keyword evidence="6 8" id="KW-0472">Membrane</keyword>
<keyword evidence="7" id="KW-0813">Transport</keyword>
<organism evidence="10 12">
    <name type="scientific">Photobacterium phosphoreum</name>
    <dbReference type="NCBI Taxonomy" id="659"/>
    <lineage>
        <taxon>Bacteria</taxon>
        <taxon>Pseudomonadati</taxon>
        <taxon>Pseudomonadota</taxon>
        <taxon>Gammaproteobacteria</taxon>
        <taxon>Vibrionales</taxon>
        <taxon>Vibrionaceae</taxon>
        <taxon>Photobacterium</taxon>
    </lineage>
</organism>
<dbReference type="GO" id="GO:0043190">
    <property type="term" value="C:ATP-binding cassette (ABC) transporter complex"/>
    <property type="evidence" value="ECO:0007669"/>
    <property type="project" value="InterPro"/>
</dbReference>
<gene>
    <name evidence="10" type="ORF">C9J18_08565</name>
    <name evidence="9" type="ORF">CTM96_07505</name>
</gene>
<evidence type="ECO:0000256" key="6">
    <source>
        <dbReference type="ARBA" id="ARBA00023136"/>
    </source>
</evidence>
<comment type="caution">
    <text evidence="10">The sequence shown here is derived from an EMBL/GenBank/DDBJ whole genome shotgun (WGS) entry which is preliminary data.</text>
</comment>
<feature type="transmembrane region" description="Helical" evidence="8">
    <location>
        <begin position="97"/>
        <end position="118"/>
    </location>
</feature>
<dbReference type="FunFam" id="1.10.3470.10:FF:000003">
    <property type="entry name" value="Iron ABC transporter permease SitD"/>
    <property type="match status" value="1"/>
</dbReference>
<feature type="transmembrane region" description="Helical" evidence="8">
    <location>
        <begin position="201"/>
        <end position="218"/>
    </location>
</feature>
<proteinExistence type="inferred from homology"/>
<sequence>MADFLDVLLSPFSFTFMQQAFLIVLLVAIPTALLSCFLVLKGWSLMGDAISHSVLPGIVIAYVLAIPFALGAFGAGMFCALATGYLKENSRIKEDTIMGVVFSSMFAFGIVLMTKVHSNIHLDHILFGDPLGVSWRDIGEAGVITLAVIMFAIFKGKDLLVFIFDHQHAQAIGLPTKVLHYSLLALLSLTIVAALKAVGMILVISMLIAPGATAFMLTSRFQTMVGLALLISVTNAFFGMYLSFFIDSAPGPTIILLLTINFIGVFTYTAIKNRYIEQKNIKITVTHDDQHAIELINNLT</sequence>
<evidence type="ECO:0000256" key="3">
    <source>
        <dbReference type="ARBA" id="ARBA00022496"/>
    </source>
</evidence>
<comment type="similarity">
    <text evidence="2 7">Belongs to the ABC-3 integral membrane protein family.</text>
</comment>
<dbReference type="GO" id="GO:0010043">
    <property type="term" value="P:response to zinc ion"/>
    <property type="evidence" value="ECO:0007669"/>
    <property type="project" value="TreeGrafter"/>
</dbReference>
<keyword evidence="3" id="KW-0406">Ion transport</keyword>
<keyword evidence="5 8" id="KW-1133">Transmembrane helix</keyword>
<accession>A0A2T3JTX2</accession>
<evidence type="ECO:0000256" key="1">
    <source>
        <dbReference type="ARBA" id="ARBA00004141"/>
    </source>
</evidence>
<protein>
    <recommendedName>
        <fullName evidence="13">Metal ABC transporter permease</fullName>
    </recommendedName>
</protein>
<keyword evidence="4 7" id="KW-0812">Transmembrane</keyword>
<dbReference type="AlphaFoldDB" id="A0A2T3JTX2"/>
<feature type="transmembrane region" description="Helical" evidence="8">
    <location>
        <begin position="138"/>
        <end position="157"/>
    </location>
</feature>
<dbReference type="RefSeq" id="WP_107189714.1">
    <property type="nucleotide sequence ID" value="NZ_PYMN01000007.1"/>
</dbReference>
<evidence type="ECO:0000313" key="11">
    <source>
        <dbReference type="Proteomes" id="UP000241405"/>
    </source>
</evidence>
<evidence type="ECO:0000313" key="10">
    <source>
        <dbReference type="EMBL" id="PSU52593.1"/>
    </source>
</evidence>
<dbReference type="GO" id="GO:0006826">
    <property type="term" value="P:iron ion transport"/>
    <property type="evidence" value="ECO:0007669"/>
    <property type="project" value="UniProtKB-KW"/>
</dbReference>
<dbReference type="Pfam" id="PF00950">
    <property type="entry name" value="ABC-3"/>
    <property type="match status" value="1"/>
</dbReference>
<dbReference type="InterPro" id="IPR001626">
    <property type="entry name" value="ABC_TroCD"/>
</dbReference>
<dbReference type="PANTHER" id="PTHR30477:SF24">
    <property type="entry name" value="IRON TRANSPORT SYSTEM MEMBRANE PROTEIN HI_0359-RELATED"/>
    <property type="match status" value="1"/>
</dbReference>
<comment type="subcellular location">
    <subcellularLocation>
        <location evidence="7">Cell membrane</location>
        <topology evidence="7">Multi-pass membrane protein</topology>
    </subcellularLocation>
    <subcellularLocation>
        <location evidence="1">Membrane</location>
        <topology evidence="1">Multi-pass membrane protein</topology>
    </subcellularLocation>
</comment>
<feature type="transmembrane region" description="Helical" evidence="8">
    <location>
        <begin position="225"/>
        <end position="246"/>
    </location>
</feature>
<keyword evidence="11" id="KW-1185">Reference proteome</keyword>
<keyword evidence="3" id="KW-0408">Iron</keyword>
<dbReference type="CDD" id="cd06550">
    <property type="entry name" value="TM_ABC_iron-siderophores_like"/>
    <property type="match status" value="1"/>
</dbReference>
<evidence type="ECO:0000256" key="7">
    <source>
        <dbReference type="RuleBase" id="RU003943"/>
    </source>
</evidence>
<dbReference type="InterPro" id="IPR037294">
    <property type="entry name" value="ABC_BtuC-like"/>
</dbReference>
<dbReference type="EMBL" id="PYMO01000005">
    <property type="protein sequence ID" value="PSU25949.1"/>
    <property type="molecule type" value="Genomic_DNA"/>
</dbReference>
<dbReference type="PANTHER" id="PTHR30477">
    <property type="entry name" value="ABC-TRANSPORTER METAL-BINDING PROTEIN"/>
    <property type="match status" value="1"/>
</dbReference>
<dbReference type="SUPFAM" id="SSF81345">
    <property type="entry name" value="ABC transporter involved in vitamin B12 uptake, BtuC"/>
    <property type="match status" value="1"/>
</dbReference>
<evidence type="ECO:0000256" key="8">
    <source>
        <dbReference type="SAM" id="Phobius"/>
    </source>
</evidence>
<dbReference type="EMBL" id="PYMP01000006">
    <property type="protein sequence ID" value="PSU52593.1"/>
    <property type="molecule type" value="Genomic_DNA"/>
</dbReference>
<dbReference type="Proteomes" id="UP000241618">
    <property type="component" value="Unassembled WGS sequence"/>
</dbReference>
<keyword evidence="3" id="KW-0410">Iron transport</keyword>
<name>A0A2T3JTX2_PHOPO</name>
<evidence type="ECO:0000256" key="5">
    <source>
        <dbReference type="ARBA" id="ARBA00022989"/>
    </source>
</evidence>
<dbReference type="GO" id="GO:0055085">
    <property type="term" value="P:transmembrane transport"/>
    <property type="evidence" value="ECO:0007669"/>
    <property type="project" value="InterPro"/>
</dbReference>
<feature type="transmembrane region" description="Helical" evidence="8">
    <location>
        <begin position="178"/>
        <end position="195"/>
    </location>
</feature>
<dbReference type="Proteomes" id="UP000241405">
    <property type="component" value="Unassembled WGS sequence"/>
</dbReference>
<feature type="transmembrane region" description="Helical" evidence="8">
    <location>
        <begin position="252"/>
        <end position="271"/>
    </location>
</feature>
<evidence type="ECO:0008006" key="13">
    <source>
        <dbReference type="Google" id="ProtNLM"/>
    </source>
</evidence>
<evidence type="ECO:0000313" key="9">
    <source>
        <dbReference type="EMBL" id="PSU25949.1"/>
    </source>
</evidence>
<dbReference type="GO" id="GO:0071281">
    <property type="term" value="P:cellular response to iron ion"/>
    <property type="evidence" value="ECO:0007669"/>
    <property type="project" value="UniProtKB-ARBA"/>
</dbReference>
<feature type="transmembrane region" description="Helical" evidence="8">
    <location>
        <begin position="20"/>
        <end position="40"/>
    </location>
</feature>
<reference evidence="11 12" key="1">
    <citation type="submission" date="2018-03" db="EMBL/GenBank/DDBJ databases">
        <title>Whole genome sequencing of Histamine producing bacteria.</title>
        <authorList>
            <person name="Butler K."/>
        </authorList>
    </citation>
    <scope>NUCLEOTIDE SEQUENCE [LARGE SCALE GENOMIC DNA]</scope>
    <source>
        <strain evidence="10 12">FS-6.1</strain>
        <strain evidence="9 11">FS-6.2</strain>
    </source>
</reference>
<evidence type="ECO:0000313" key="12">
    <source>
        <dbReference type="Proteomes" id="UP000241618"/>
    </source>
</evidence>
<evidence type="ECO:0000256" key="2">
    <source>
        <dbReference type="ARBA" id="ARBA00008034"/>
    </source>
</evidence>
<feature type="transmembrane region" description="Helical" evidence="8">
    <location>
        <begin position="60"/>
        <end position="85"/>
    </location>
</feature>
<evidence type="ECO:0000256" key="4">
    <source>
        <dbReference type="ARBA" id="ARBA00022692"/>
    </source>
</evidence>
<dbReference type="Gene3D" id="1.10.3470.10">
    <property type="entry name" value="ABC transporter involved in vitamin B12 uptake, BtuC"/>
    <property type="match status" value="1"/>
</dbReference>